<dbReference type="PANTHER" id="PTHR12203">
    <property type="entry name" value="KDEL LYS-ASP-GLU-LEU CONTAINING - RELATED"/>
    <property type="match status" value="1"/>
</dbReference>
<proteinExistence type="inferred from homology"/>
<organism evidence="5 6">
    <name type="scientific">Phellinidium pouzarii</name>
    <dbReference type="NCBI Taxonomy" id="167371"/>
    <lineage>
        <taxon>Eukaryota</taxon>
        <taxon>Fungi</taxon>
        <taxon>Dikarya</taxon>
        <taxon>Basidiomycota</taxon>
        <taxon>Agaricomycotina</taxon>
        <taxon>Agaricomycetes</taxon>
        <taxon>Hymenochaetales</taxon>
        <taxon>Hymenochaetaceae</taxon>
        <taxon>Phellinidium</taxon>
    </lineage>
</organism>
<feature type="transmembrane region" description="Helical" evidence="3">
    <location>
        <begin position="52"/>
        <end position="71"/>
    </location>
</feature>
<keyword evidence="3" id="KW-0472">Membrane</keyword>
<evidence type="ECO:0000256" key="2">
    <source>
        <dbReference type="ARBA" id="ARBA00022679"/>
    </source>
</evidence>
<dbReference type="PANTHER" id="PTHR12203:SF35">
    <property type="entry name" value="PROTEIN O-GLUCOSYLTRANSFERASE 1"/>
    <property type="match status" value="1"/>
</dbReference>
<evidence type="ECO:0000313" key="5">
    <source>
        <dbReference type="EMBL" id="THH09010.1"/>
    </source>
</evidence>
<sequence>MGAVSVDRNHFCIFASFDRARRTPDADAARCFFRQASALHCMDDLKGLQLRGYLFAICIFFAFLQAGLYAARRQPVASVQRLSQRQNNDISPKHPIPKLMAEAEDKFRGLLSRQSKTLEQAVAEYKKRYGRNPPKGFDHWFKFVKDNNIKMVDEYNAINEDLSPFMELSGEELRRRVNQVGHLPSIDLVTIRNGTVKAMNMMQNVNQDEEVSARANGFRRMIEKFGDKLPDMDFPINGKAEGRILIPWEHKQYPELSIKDTSAGIDSVLGKDFTADWRGDGNVWESWRRTCPPNTKARKLFSSVKTTAQAPRVVNLLSSISGEPSILLSDNLTFAESVDDKYDFCEHPSTHYSQGHFFSDWRTISVLYPVFSPAKTTGYADIRIPSHYYHQATPQYTYGWDTINLKGKATDDMETAWENKLDIIFWRGATTGGGNSPSGFASQYQRHRFVRMASTKGEENRTVVFPSPSSSLYTSASVPIGKLNEEIMDVAFVRLLGWANYPGGRAALRKEHRFDKSVPLGEHWKYKYLVDIDGMGYSGRFFAFLASDSVPLKATVYEEYFSEWLQPWLHYIPLSQSYEEVYNIYAFFSGPTKSMLEASNMTLAAHQERRDDGERRLRRIARAGKQWKNTIGRAVDMEAYVFRLALEWARLWADDREAASFKLKSNDFEGAAT</sequence>
<dbReference type="InterPro" id="IPR051091">
    <property type="entry name" value="O-Glucosyltr/Glycosyltrsf_90"/>
</dbReference>
<comment type="caution">
    <text evidence="5">The sequence shown here is derived from an EMBL/GenBank/DDBJ whole genome shotgun (WGS) entry which is preliminary data.</text>
</comment>
<protein>
    <recommendedName>
        <fullName evidence="4">Glycosyl transferase CAP10 domain-containing protein</fullName>
    </recommendedName>
</protein>
<comment type="similarity">
    <text evidence="1">Belongs to the glycosyltransferase 90 family.</text>
</comment>
<reference evidence="5 6" key="1">
    <citation type="submission" date="2019-02" db="EMBL/GenBank/DDBJ databases">
        <title>Genome sequencing of the rare red list fungi Phellinidium pouzarii.</title>
        <authorList>
            <person name="Buettner E."/>
            <person name="Kellner H."/>
        </authorList>
    </citation>
    <scope>NUCLEOTIDE SEQUENCE [LARGE SCALE GENOMIC DNA]</scope>
    <source>
        <strain evidence="5 6">DSM 108285</strain>
    </source>
</reference>
<keyword evidence="2" id="KW-0808">Transferase</keyword>
<evidence type="ECO:0000256" key="1">
    <source>
        <dbReference type="ARBA" id="ARBA00010118"/>
    </source>
</evidence>
<evidence type="ECO:0000313" key="6">
    <source>
        <dbReference type="Proteomes" id="UP000308199"/>
    </source>
</evidence>
<keyword evidence="3" id="KW-1133">Transmembrane helix</keyword>
<accession>A0A4S4LGS4</accession>
<feature type="domain" description="Glycosyl transferase CAP10" evidence="4">
    <location>
        <begin position="328"/>
        <end position="627"/>
    </location>
</feature>
<dbReference type="OrthoDB" id="202415at2759"/>
<gene>
    <name evidence="5" type="ORF">EW145_g2318</name>
</gene>
<dbReference type="EMBL" id="SGPK01000079">
    <property type="protein sequence ID" value="THH09010.1"/>
    <property type="molecule type" value="Genomic_DNA"/>
</dbReference>
<dbReference type="InterPro" id="IPR006598">
    <property type="entry name" value="CAP10"/>
</dbReference>
<dbReference type="AlphaFoldDB" id="A0A4S4LGS4"/>
<evidence type="ECO:0000256" key="3">
    <source>
        <dbReference type="SAM" id="Phobius"/>
    </source>
</evidence>
<keyword evidence="6" id="KW-1185">Reference proteome</keyword>
<keyword evidence="3" id="KW-0812">Transmembrane</keyword>
<dbReference type="GO" id="GO:0016740">
    <property type="term" value="F:transferase activity"/>
    <property type="evidence" value="ECO:0007669"/>
    <property type="project" value="UniProtKB-KW"/>
</dbReference>
<evidence type="ECO:0000259" key="4">
    <source>
        <dbReference type="SMART" id="SM00672"/>
    </source>
</evidence>
<dbReference type="SMART" id="SM00672">
    <property type="entry name" value="CAP10"/>
    <property type="match status" value="1"/>
</dbReference>
<name>A0A4S4LGS4_9AGAM</name>
<dbReference type="Proteomes" id="UP000308199">
    <property type="component" value="Unassembled WGS sequence"/>
</dbReference>
<dbReference type="Pfam" id="PF05686">
    <property type="entry name" value="Glyco_transf_90"/>
    <property type="match status" value="1"/>
</dbReference>